<dbReference type="CDD" id="cd18787">
    <property type="entry name" value="SF2_C_DEAD"/>
    <property type="match status" value="1"/>
</dbReference>
<dbReference type="Pfam" id="PF00271">
    <property type="entry name" value="Helicase_C"/>
    <property type="match status" value="1"/>
</dbReference>
<dbReference type="PANTHER" id="PTHR47958">
    <property type="entry name" value="ATP-DEPENDENT RNA HELICASE DBP3"/>
    <property type="match status" value="1"/>
</dbReference>
<dbReference type="OrthoDB" id="360161at2759"/>
<protein>
    <recommendedName>
        <fullName evidence="1">RNA helicase</fullName>
        <ecNumber evidence="1">3.6.4.13</ecNumber>
    </recommendedName>
</protein>
<dbReference type="SUPFAM" id="SSF52540">
    <property type="entry name" value="P-loop containing nucleoside triphosphate hydrolases"/>
    <property type="match status" value="1"/>
</dbReference>
<gene>
    <name evidence="13" type="ORF">BCR35DRAFT_322613</name>
</gene>
<feature type="domain" description="Helicase C-terminal" evidence="12">
    <location>
        <begin position="390"/>
        <end position="552"/>
    </location>
</feature>
<comment type="caution">
    <text evidence="13">The sequence shown here is derived from an EMBL/GenBank/DDBJ whole genome shotgun (WGS) entry which is preliminary data.</text>
</comment>
<dbReference type="GO" id="GO:0003723">
    <property type="term" value="F:RNA binding"/>
    <property type="evidence" value="ECO:0007669"/>
    <property type="project" value="UniProtKB-KW"/>
</dbReference>
<keyword evidence="3 9" id="KW-0378">Hydrolase</keyword>
<dbReference type="InterPro" id="IPR001650">
    <property type="entry name" value="Helicase_C-like"/>
</dbReference>
<evidence type="ECO:0000256" key="4">
    <source>
        <dbReference type="ARBA" id="ARBA00022806"/>
    </source>
</evidence>
<dbReference type="PROSITE" id="PS51192">
    <property type="entry name" value="HELICASE_ATP_BIND_1"/>
    <property type="match status" value="1"/>
</dbReference>
<evidence type="ECO:0000259" key="11">
    <source>
        <dbReference type="PROSITE" id="PS51192"/>
    </source>
</evidence>
<evidence type="ECO:0000256" key="2">
    <source>
        <dbReference type="ARBA" id="ARBA00022741"/>
    </source>
</evidence>
<dbReference type="InParanoid" id="A0A1Y2DCE8"/>
<evidence type="ECO:0000256" key="9">
    <source>
        <dbReference type="RuleBase" id="RU000492"/>
    </source>
</evidence>
<evidence type="ECO:0000256" key="6">
    <source>
        <dbReference type="ARBA" id="ARBA00022884"/>
    </source>
</evidence>
<accession>A0A1Y2DCE8</accession>
<evidence type="ECO:0000256" key="1">
    <source>
        <dbReference type="ARBA" id="ARBA00012552"/>
    </source>
</evidence>
<dbReference type="Gene3D" id="3.40.50.300">
    <property type="entry name" value="P-loop containing nucleotide triphosphate hydrolases"/>
    <property type="match status" value="2"/>
</dbReference>
<comment type="similarity">
    <text evidence="7">Belongs to the DEAD box helicase family. DDX52/ROK1 subfamily.</text>
</comment>
<sequence length="616" mass="67606">MDAFRTLMGGARFDKKRFNQDVQVFEPKKPVASTSTSLPSELDFFGTDQPAADEAVDRATAKKNRKRKRAEDAAAAAEAAGIDYPALLRQHRIKLTGLEPPNPVASFAELTSSHNCPQLIADNWSKMGMKAPTGIQMASWGIMLEKRDVLACAPTGSGKTLSFILPLLVLNPPNTTASAAIRPTSIIIEPTRELAMQVLRETSKLGAGGGWNIKVLGEDERAAKSGEPKKRKGRKGKRTKKPKTERKDKKAGSDDDEESESEEEVEEKEKPEEQEDEPVGEKEAAAEPSTPTDILITTPLRLIYAIKAGTVDPTNVRHLILDEADKLFELNFVEQTDEIIAACTHPDLRKGMFSATMPSSVEEMAKSVMSGGGIGAIRAIVGHKDAATETIKQSLQFVGTEDHKLLSLRTLIGEGKFTPPVLIFVQSIQRAKELSTELLFDGINADAIHAERTPEERDEVVRGFAEGKIWCLISTDVMGRGVDFKGVKLVINYDFPQSPGSYIHRIGRTGRAGKEGRAITFFTKADAVHLKSIVNVMRASGCDVPQWMVDLKPPTQDEKKKLRMKPIARKDISRTNGAGNGDKADRKRVKRDRVMGGKSAFKAKKVKVDKEVKMDE</sequence>
<dbReference type="SMART" id="SM00487">
    <property type="entry name" value="DEXDc"/>
    <property type="match status" value="1"/>
</dbReference>
<dbReference type="AlphaFoldDB" id="A0A1Y2DCE8"/>
<evidence type="ECO:0000313" key="14">
    <source>
        <dbReference type="Proteomes" id="UP000193467"/>
    </source>
</evidence>
<keyword evidence="6" id="KW-0694">RNA-binding</keyword>
<dbReference type="Pfam" id="PF00270">
    <property type="entry name" value="DEAD"/>
    <property type="match status" value="2"/>
</dbReference>
<keyword evidence="14" id="KW-1185">Reference proteome</keyword>
<dbReference type="GO" id="GO:0003724">
    <property type="term" value="F:RNA helicase activity"/>
    <property type="evidence" value="ECO:0007669"/>
    <property type="project" value="UniProtKB-EC"/>
</dbReference>
<feature type="domain" description="Helicase ATP-binding" evidence="11">
    <location>
        <begin position="140"/>
        <end position="375"/>
    </location>
</feature>
<proteinExistence type="inferred from homology"/>
<dbReference type="InterPro" id="IPR044764">
    <property type="entry name" value="DDX52/Rok1_DEADc"/>
</dbReference>
<dbReference type="GO" id="GO:0016787">
    <property type="term" value="F:hydrolase activity"/>
    <property type="evidence" value="ECO:0007669"/>
    <property type="project" value="UniProtKB-KW"/>
</dbReference>
<name>A0A1Y2DCE8_9BASI</name>
<dbReference type="CDD" id="cd17957">
    <property type="entry name" value="DEADc_DDX52"/>
    <property type="match status" value="1"/>
</dbReference>
<feature type="region of interest" description="Disordered" evidence="10">
    <location>
        <begin position="556"/>
        <end position="601"/>
    </location>
</feature>
<evidence type="ECO:0000256" key="8">
    <source>
        <dbReference type="ARBA" id="ARBA00047984"/>
    </source>
</evidence>
<reference evidence="13 14" key="1">
    <citation type="submission" date="2016-07" db="EMBL/GenBank/DDBJ databases">
        <title>Pervasive Adenine N6-methylation of Active Genes in Fungi.</title>
        <authorList>
            <consortium name="DOE Joint Genome Institute"/>
            <person name="Mondo S.J."/>
            <person name="Dannebaum R.O."/>
            <person name="Kuo R.C."/>
            <person name="Labutti K."/>
            <person name="Haridas S."/>
            <person name="Kuo A."/>
            <person name="Salamov A."/>
            <person name="Ahrendt S.R."/>
            <person name="Lipzen A."/>
            <person name="Sullivan W."/>
            <person name="Andreopoulos W.B."/>
            <person name="Clum A."/>
            <person name="Lindquist E."/>
            <person name="Daum C."/>
            <person name="Ramamoorthy G.K."/>
            <person name="Gryganskyi A."/>
            <person name="Culley D."/>
            <person name="Magnuson J.K."/>
            <person name="James T.Y."/>
            <person name="O'Malley M.A."/>
            <person name="Stajich J.E."/>
            <person name="Spatafora J.W."/>
            <person name="Visel A."/>
            <person name="Grigoriev I.V."/>
        </authorList>
    </citation>
    <scope>NUCLEOTIDE SEQUENCE [LARGE SCALE GENOMIC DNA]</scope>
    <source>
        <strain evidence="13 14">62-1032</strain>
    </source>
</reference>
<evidence type="ECO:0000256" key="3">
    <source>
        <dbReference type="ARBA" id="ARBA00022801"/>
    </source>
</evidence>
<feature type="compositionally biased region" description="Basic residues" evidence="10">
    <location>
        <begin position="229"/>
        <end position="244"/>
    </location>
</feature>
<keyword evidence="5 9" id="KW-0067">ATP-binding</keyword>
<evidence type="ECO:0000256" key="5">
    <source>
        <dbReference type="ARBA" id="ARBA00022840"/>
    </source>
</evidence>
<comment type="catalytic activity">
    <reaction evidence="8">
        <text>ATP + H2O = ADP + phosphate + H(+)</text>
        <dbReference type="Rhea" id="RHEA:13065"/>
        <dbReference type="ChEBI" id="CHEBI:15377"/>
        <dbReference type="ChEBI" id="CHEBI:15378"/>
        <dbReference type="ChEBI" id="CHEBI:30616"/>
        <dbReference type="ChEBI" id="CHEBI:43474"/>
        <dbReference type="ChEBI" id="CHEBI:456216"/>
        <dbReference type="EC" id="3.6.4.13"/>
    </reaction>
</comment>
<keyword evidence="2 9" id="KW-0547">Nucleotide-binding</keyword>
<evidence type="ECO:0000313" key="13">
    <source>
        <dbReference type="EMBL" id="ORY56786.1"/>
    </source>
</evidence>
<feature type="region of interest" description="Disordered" evidence="10">
    <location>
        <begin position="220"/>
        <end position="293"/>
    </location>
</feature>
<dbReference type="InterPro" id="IPR014001">
    <property type="entry name" value="Helicase_ATP-bd"/>
</dbReference>
<keyword evidence="4 9" id="KW-0347">Helicase</keyword>
<dbReference type="GO" id="GO:0030490">
    <property type="term" value="P:maturation of SSU-rRNA"/>
    <property type="evidence" value="ECO:0007669"/>
    <property type="project" value="InterPro"/>
</dbReference>
<dbReference type="EMBL" id="MCGR01000084">
    <property type="protein sequence ID" value="ORY56786.1"/>
    <property type="molecule type" value="Genomic_DNA"/>
</dbReference>
<dbReference type="SMART" id="SM00490">
    <property type="entry name" value="HELICc"/>
    <property type="match status" value="1"/>
</dbReference>
<evidence type="ECO:0000259" key="12">
    <source>
        <dbReference type="PROSITE" id="PS51194"/>
    </source>
</evidence>
<dbReference type="FunCoup" id="A0A1Y2DCE8">
    <property type="interactions" value="548"/>
</dbReference>
<dbReference type="InterPro" id="IPR027417">
    <property type="entry name" value="P-loop_NTPase"/>
</dbReference>
<evidence type="ECO:0000256" key="7">
    <source>
        <dbReference type="ARBA" id="ARBA00024355"/>
    </source>
</evidence>
<dbReference type="PROSITE" id="PS00039">
    <property type="entry name" value="DEAD_ATP_HELICASE"/>
    <property type="match status" value="1"/>
</dbReference>
<evidence type="ECO:0000256" key="10">
    <source>
        <dbReference type="SAM" id="MobiDB-lite"/>
    </source>
</evidence>
<dbReference type="InterPro" id="IPR000629">
    <property type="entry name" value="RNA-helicase_DEAD-box_CS"/>
</dbReference>
<feature type="compositionally biased region" description="Acidic residues" evidence="10">
    <location>
        <begin position="254"/>
        <end position="278"/>
    </location>
</feature>
<organism evidence="13 14">
    <name type="scientific">Leucosporidium creatinivorum</name>
    <dbReference type="NCBI Taxonomy" id="106004"/>
    <lineage>
        <taxon>Eukaryota</taxon>
        <taxon>Fungi</taxon>
        <taxon>Dikarya</taxon>
        <taxon>Basidiomycota</taxon>
        <taxon>Pucciniomycotina</taxon>
        <taxon>Microbotryomycetes</taxon>
        <taxon>Leucosporidiales</taxon>
        <taxon>Leucosporidium</taxon>
    </lineage>
</organism>
<dbReference type="EC" id="3.6.4.13" evidence="1"/>
<dbReference type="GO" id="GO:0005524">
    <property type="term" value="F:ATP binding"/>
    <property type="evidence" value="ECO:0007669"/>
    <property type="project" value="UniProtKB-KW"/>
</dbReference>
<dbReference type="Proteomes" id="UP000193467">
    <property type="component" value="Unassembled WGS sequence"/>
</dbReference>
<dbReference type="InterPro" id="IPR011545">
    <property type="entry name" value="DEAD/DEAH_box_helicase_dom"/>
</dbReference>
<dbReference type="STRING" id="106004.A0A1Y2DCE8"/>
<dbReference type="PROSITE" id="PS51194">
    <property type="entry name" value="HELICASE_CTER"/>
    <property type="match status" value="1"/>
</dbReference>